<evidence type="ECO:0000313" key="1">
    <source>
        <dbReference type="EMBL" id="KAH9295265.1"/>
    </source>
</evidence>
<reference evidence="1 2" key="1">
    <citation type="journal article" date="2021" name="Nat. Plants">
        <title>The Taxus genome provides insights into paclitaxel biosynthesis.</title>
        <authorList>
            <person name="Xiong X."/>
            <person name="Gou J."/>
            <person name="Liao Q."/>
            <person name="Li Y."/>
            <person name="Zhou Q."/>
            <person name="Bi G."/>
            <person name="Li C."/>
            <person name="Du R."/>
            <person name="Wang X."/>
            <person name="Sun T."/>
            <person name="Guo L."/>
            <person name="Liang H."/>
            <person name="Lu P."/>
            <person name="Wu Y."/>
            <person name="Zhang Z."/>
            <person name="Ro D.K."/>
            <person name="Shang Y."/>
            <person name="Huang S."/>
            <person name="Yan J."/>
        </authorList>
    </citation>
    <scope>NUCLEOTIDE SEQUENCE [LARGE SCALE GENOMIC DNA]</scope>
    <source>
        <strain evidence="1">Ta-2019</strain>
    </source>
</reference>
<sequence length="58" mass="6565">MKSYEESPNIIHYGGGFYVLSCLSLDTSLFEYVPSHSISLGVVLELFKGQEKLRKKPK</sequence>
<dbReference type="EMBL" id="JAHRHJ020000011">
    <property type="protein sequence ID" value="KAH9295265.1"/>
    <property type="molecule type" value="Genomic_DNA"/>
</dbReference>
<dbReference type="Proteomes" id="UP000824469">
    <property type="component" value="Unassembled WGS sequence"/>
</dbReference>
<dbReference type="AlphaFoldDB" id="A0AA38C8D3"/>
<name>A0AA38C8D3_TAXCH</name>
<feature type="non-terminal residue" evidence="1">
    <location>
        <position position="58"/>
    </location>
</feature>
<proteinExistence type="predicted"/>
<organism evidence="1 2">
    <name type="scientific">Taxus chinensis</name>
    <name type="common">Chinese yew</name>
    <name type="synonym">Taxus wallichiana var. chinensis</name>
    <dbReference type="NCBI Taxonomy" id="29808"/>
    <lineage>
        <taxon>Eukaryota</taxon>
        <taxon>Viridiplantae</taxon>
        <taxon>Streptophyta</taxon>
        <taxon>Embryophyta</taxon>
        <taxon>Tracheophyta</taxon>
        <taxon>Spermatophyta</taxon>
        <taxon>Pinopsida</taxon>
        <taxon>Pinidae</taxon>
        <taxon>Conifers II</taxon>
        <taxon>Cupressales</taxon>
        <taxon>Taxaceae</taxon>
        <taxon>Taxus</taxon>
    </lineage>
</organism>
<protein>
    <submittedName>
        <fullName evidence="1">Uncharacterized protein</fullName>
    </submittedName>
</protein>
<gene>
    <name evidence="1" type="ORF">KI387_038853</name>
</gene>
<accession>A0AA38C8D3</accession>
<comment type="caution">
    <text evidence="1">The sequence shown here is derived from an EMBL/GenBank/DDBJ whole genome shotgun (WGS) entry which is preliminary data.</text>
</comment>
<feature type="non-terminal residue" evidence="1">
    <location>
        <position position="1"/>
    </location>
</feature>
<keyword evidence="2" id="KW-1185">Reference proteome</keyword>
<evidence type="ECO:0000313" key="2">
    <source>
        <dbReference type="Proteomes" id="UP000824469"/>
    </source>
</evidence>